<dbReference type="EMBL" id="KV417544">
    <property type="protein sequence ID" value="KZP21864.1"/>
    <property type="molecule type" value="Genomic_DNA"/>
</dbReference>
<reference evidence="2 3" key="1">
    <citation type="journal article" date="2016" name="Mol. Biol. Evol.">
        <title>Comparative Genomics of Early-Diverging Mushroom-Forming Fungi Provides Insights into the Origins of Lignocellulose Decay Capabilities.</title>
        <authorList>
            <person name="Nagy L.G."/>
            <person name="Riley R."/>
            <person name="Tritt A."/>
            <person name="Adam C."/>
            <person name="Daum C."/>
            <person name="Floudas D."/>
            <person name="Sun H."/>
            <person name="Yadav J.S."/>
            <person name="Pangilinan J."/>
            <person name="Larsson K.H."/>
            <person name="Matsuura K."/>
            <person name="Barry K."/>
            <person name="Labutti K."/>
            <person name="Kuo R."/>
            <person name="Ohm R.A."/>
            <person name="Bhattacharya S.S."/>
            <person name="Shirouzu T."/>
            <person name="Yoshinaga Y."/>
            <person name="Martin F.M."/>
            <person name="Grigoriev I.V."/>
            <person name="Hibbett D.S."/>
        </authorList>
    </citation>
    <scope>NUCLEOTIDE SEQUENCE [LARGE SCALE GENOMIC DNA]</scope>
    <source>
        <strain evidence="2 3">CBS 109695</strain>
    </source>
</reference>
<sequence length="117" mass="12868">MPTFYGYCYVSATCHDAQVVLLTMNGGGQSTMTLRQCGSTKVHRIELFMPPLSSTANLLIHSNLQPTASLHGVSGSHRRDYRPALAVFVLLGFLAFLCRTLPLYGTHQRNIEGRSPT</sequence>
<dbReference type="AlphaFoldDB" id="A0A166KFX4"/>
<accession>A0A166KFX4</accession>
<proteinExistence type="predicted"/>
<keyword evidence="1" id="KW-0472">Membrane</keyword>
<evidence type="ECO:0000256" key="1">
    <source>
        <dbReference type="SAM" id="Phobius"/>
    </source>
</evidence>
<dbReference type="Proteomes" id="UP000076532">
    <property type="component" value="Unassembled WGS sequence"/>
</dbReference>
<protein>
    <submittedName>
        <fullName evidence="2">Uncharacterized protein</fullName>
    </submittedName>
</protein>
<keyword evidence="1" id="KW-1133">Transmembrane helix</keyword>
<keyword evidence="1" id="KW-0812">Transmembrane</keyword>
<gene>
    <name evidence="2" type="ORF">FIBSPDRAFT_860250</name>
</gene>
<feature type="transmembrane region" description="Helical" evidence="1">
    <location>
        <begin position="84"/>
        <end position="104"/>
    </location>
</feature>
<keyword evidence="3" id="KW-1185">Reference proteome</keyword>
<name>A0A166KFX4_9AGAM</name>
<evidence type="ECO:0000313" key="2">
    <source>
        <dbReference type="EMBL" id="KZP21864.1"/>
    </source>
</evidence>
<evidence type="ECO:0000313" key="3">
    <source>
        <dbReference type="Proteomes" id="UP000076532"/>
    </source>
</evidence>
<organism evidence="2 3">
    <name type="scientific">Athelia psychrophila</name>
    <dbReference type="NCBI Taxonomy" id="1759441"/>
    <lineage>
        <taxon>Eukaryota</taxon>
        <taxon>Fungi</taxon>
        <taxon>Dikarya</taxon>
        <taxon>Basidiomycota</taxon>
        <taxon>Agaricomycotina</taxon>
        <taxon>Agaricomycetes</taxon>
        <taxon>Agaricomycetidae</taxon>
        <taxon>Atheliales</taxon>
        <taxon>Atheliaceae</taxon>
        <taxon>Athelia</taxon>
    </lineage>
</organism>